<accession>A0ABD3P9B2</accession>
<name>A0ABD3P9B2_9STRA</name>
<protein>
    <submittedName>
        <fullName evidence="2">Uncharacterized protein</fullName>
    </submittedName>
</protein>
<dbReference type="AlphaFoldDB" id="A0ABD3P9B2"/>
<evidence type="ECO:0000313" key="3">
    <source>
        <dbReference type="Proteomes" id="UP001530400"/>
    </source>
</evidence>
<sequence>MVVGWMLHSLKYGRLRCQIEHCNIFKKPAENYEERRKDRSKLWSTWLNSVAEDLDMITDWWFFMRMYSLYGISSEDGMYAQATLALGIFCIIRSVSYLLALYQMIFKYPATFEWLPLFTILGEDVPQIALSLVLGKAFEGEVTALAAFNIATSVYSALIKISGELFLNHCYCCKFIPPESDGYVDMEGGRAT</sequence>
<comment type="caution">
    <text evidence="2">The sequence shown here is derived from an EMBL/GenBank/DDBJ whole genome shotgun (WGS) entry which is preliminary data.</text>
</comment>
<evidence type="ECO:0000313" key="2">
    <source>
        <dbReference type="EMBL" id="KAL3784854.1"/>
    </source>
</evidence>
<evidence type="ECO:0000256" key="1">
    <source>
        <dbReference type="SAM" id="Phobius"/>
    </source>
</evidence>
<keyword evidence="3" id="KW-1185">Reference proteome</keyword>
<organism evidence="2 3">
    <name type="scientific">Cyclotella atomus</name>
    <dbReference type="NCBI Taxonomy" id="382360"/>
    <lineage>
        <taxon>Eukaryota</taxon>
        <taxon>Sar</taxon>
        <taxon>Stramenopiles</taxon>
        <taxon>Ochrophyta</taxon>
        <taxon>Bacillariophyta</taxon>
        <taxon>Coscinodiscophyceae</taxon>
        <taxon>Thalassiosirophycidae</taxon>
        <taxon>Stephanodiscales</taxon>
        <taxon>Stephanodiscaceae</taxon>
        <taxon>Cyclotella</taxon>
    </lineage>
</organism>
<reference evidence="2 3" key="1">
    <citation type="submission" date="2024-10" db="EMBL/GenBank/DDBJ databases">
        <title>Updated reference genomes for cyclostephanoid diatoms.</title>
        <authorList>
            <person name="Roberts W.R."/>
            <person name="Alverson A.J."/>
        </authorList>
    </citation>
    <scope>NUCLEOTIDE SEQUENCE [LARGE SCALE GENOMIC DNA]</scope>
    <source>
        <strain evidence="2 3">AJA010-31</strain>
    </source>
</reference>
<feature type="transmembrane region" description="Helical" evidence="1">
    <location>
        <begin position="78"/>
        <end position="102"/>
    </location>
</feature>
<dbReference type="Proteomes" id="UP001530400">
    <property type="component" value="Unassembled WGS sequence"/>
</dbReference>
<proteinExistence type="predicted"/>
<keyword evidence="1" id="KW-0812">Transmembrane</keyword>
<dbReference type="EMBL" id="JALLPJ020000712">
    <property type="protein sequence ID" value="KAL3784854.1"/>
    <property type="molecule type" value="Genomic_DNA"/>
</dbReference>
<keyword evidence="1" id="KW-0472">Membrane</keyword>
<gene>
    <name evidence="2" type="ORF">ACHAWO_007780</name>
</gene>
<keyword evidence="1" id="KW-1133">Transmembrane helix</keyword>